<accession>A0ABQ8CMF7</accession>
<comment type="caution">
    <text evidence="1">The sequence shown here is derived from an EMBL/GenBank/DDBJ whole genome shotgun (WGS) entry which is preliminary data.</text>
</comment>
<protein>
    <submittedName>
        <fullName evidence="1">Uncharacterized protein</fullName>
    </submittedName>
</protein>
<evidence type="ECO:0000313" key="2">
    <source>
        <dbReference type="Proteomes" id="UP000824890"/>
    </source>
</evidence>
<dbReference type="InterPro" id="IPR052423">
    <property type="entry name" value="EMIR"/>
</dbReference>
<name>A0ABQ8CMF7_BRANA</name>
<organism evidence="1 2">
    <name type="scientific">Brassica napus</name>
    <name type="common">Rape</name>
    <dbReference type="NCBI Taxonomy" id="3708"/>
    <lineage>
        <taxon>Eukaryota</taxon>
        <taxon>Viridiplantae</taxon>
        <taxon>Streptophyta</taxon>
        <taxon>Embryophyta</taxon>
        <taxon>Tracheophyta</taxon>
        <taxon>Spermatophyta</taxon>
        <taxon>Magnoliopsida</taxon>
        <taxon>eudicotyledons</taxon>
        <taxon>Gunneridae</taxon>
        <taxon>Pentapetalae</taxon>
        <taxon>rosids</taxon>
        <taxon>malvids</taxon>
        <taxon>Brassicales</taxon>
        <taxon>Brassicaceae</taxon>
        <taxon>Brassiceae</taxon>
        <taxon>Brassica</taxon>
    </lineage>
</organism>
<gene>
    <name evidence="1" type="ORF">HID58_025904</name>
</gene>
<dbReference type="EMBL" id="JAGKQM010000007">
    <property type="protein sequence ID" value="KAH0918244.1"/>
    <property type="molecule type" value="Genomic_DNA"/>
</dbReference>
<dbReference type="PANTHER" id="PTHR44094:SF17">
    <property type="entry name" value="CHAPERONE PROTEIN DNAJ 10"/>
    <property type="match status" value="1"/>
</dbReference>
<dbReference type="Proteomes" id="UP000824890">
    <property type="component" value="Unassembled WGS sequence"/>
</dbReference>
<reference evidence="1 2" key="1">
    <citation type="submission" date="2021-05" db="EMBL/GenBank/DDBJ databases">
        <title>Genome Assembly of Synthetic Allotetraploid Brassica napus Reveals Homoeologous Exchanges between Subgenomes.</title>
        <authorList>
            <person name="Davis J.T."/>
        </authorList>
    </citation>
    <scope>NUCLEOTIDE SEQUENCE [LARGE SCALE GENOMIC DNA]</scope>
    <source>
        <strain evidence="2">cv. Da-Ae</strain>
        <tissue evidence="1">Seedling</tissue>
    </source>
</reference>
<proteinExistence type="predicted"/>
<sequence>MLEFQEVTQLFASYGVWDMDLHHVTKEIVLTCVVHSCSEIIDPAAIFSMLYGSEHFEEYIGQLDVVLLRRKEREEKLAHILKDRLNVQPICHEQRQFISNVKAEVARLSNAAYCSPFIIHTFSFNQCHFCDKESRLTSLYIYSSTAYAVKDSLGRKIYTSMYPFVAEWFWTKGHLIKSQVTAATGSSSSHCQERSSCKGQGVKKFGEDLQKSKKIASEGYPLVRAELHKIYGNCQDRDAST</sequence>
<keyword evidence="2" id="KW-1185">Reference proteome</keyword>
<dbReference type="PANTHER" id="PTHR44094">
    <property type="entry name" value="DNAJ HEAT SHOCK N-TERMINAL DOMAIN-CONTAINING PROTEIN"/>
    <property type="match status" value="1"/>
</dbReference>
<evidence type="ECO:0000313" key="1">
    <source>
        <dbReference type="EMBL" id="KAH0918244.1"/>
    </source>
</evidence>